<keyword evidence="11 12" id="KW-0472">Membrane</keyword>
<evidence type="ECO:0000256" key="8">
    <source>
        <dbReference type="ARBA" id="ARBA00022982"/>
    </source>
</evidence>
<dbReference type="GO" id="GO:0009055">
    <property type="term" value="F:electron transfer activity"/>
    <property type="evidence" value="ECO:0007669"/>
    <property type="project" value="InterPro"/>
</dbReference>
<evidence type="ECO:0000256" key="10">
    <source>
        <dbReference type="ARBA" id="ARBA00023004"/>
    </source>
</evidence>
<proteinExistence type="inferred from homology"/>
<protein>
    <submittedName>
        <fullName evidence="14">Ni/Fe-hydrogenase, b-type cytochrome subunit</fullName>
    </submittedName>
</protein>
<organism evidence="14 15">
    <name type="scientific">Schinkia azotoformans MEV2011</name>
    <dbReference type="NCBI Taxonomy" id="1348973"/>
    <lineage>
        <taxon>Bacteria</taxon>
        <taxon>Bacillati</taxon>
        <taxon>Bacillota</taxon>
        <taxon>Bacilli</taxon>
        <taxon>Bacillales</taxon>
        <taxon>Bacillaceae</taxon>
        <taxon>Calidifontibacillus/Schinkia group</taxon>
        <taxon>Schinkia</taxon>
    </lineage>
</organism>
<keyword evidence="8" id="KW-0249">Electron transport</keyword>
<evidence type="ECO:0000256" key="2">
    <source>
        <dbReference type="ARBA" id="ARBA00008622"/>
    </source>
</evidence>
<evidence type="ECO:0000256" key="11">
    <source>
        <dbReference type="ARBA" id="ARBA00023136"/>
    </source>
</evidence>
<dbReference type="GO" id="GO:0005506">
    <property type="term" value="F:iron ion binding"/>
    <property type="evidence" value="ECO:0007669"/>
    <property type="project" value="InterPro"/>
</dbReference>
<dbReference type="GO" id="GO:0020037">
    <property type="term" value="F:heme binding"/>
    <property type="evidence" value="ECO:0007669"/>
    <property type="project" value="TreeGrafter"/>
</dbReference>
<dbReference type="Proteomes" id="UP000027936">
    <property type="component" value="Unassembled WGS sequence"/>
</dbReference>
<dbReference type="PANTHER" id="PTHR30485:SF0">
    <property type="entry name" value="NI_FE-HYDROGENASE 1 B-TYPE CYTOCHROME SUBUNIT-RELATED"/>
    <property type="match status" value="1"/>
</dbReference>
<dbReference type="PANTHER" id="PTHR30485">
    <property type="entry name" value="NI/FE-HYDROGENASE 1 B-TYPE CYTOCHROME SUBUNIT"/>
    <property type="match status" value="1"/>
</dbReference>
<keyword evidence="10" id="KW-0408">Iron</keyword>
<evidence type="ECO:0000256" key="1">
    <source>
        <dbReference type="ARBA" id="ARBA00004651"/>
    </source>
</evidence>
<dbReference type="SUPFAM" id="SSF81342">
    <property type="entry name" value="Transmembrane di-heme cytochromes"/>
    <property type="match status" value="1"/>
</dbReference>
<dbReference type="AlphaFoldDB" id="A0A072NIG3"/>
<keyword evidence="7" id="KW-0479">Metal-binding</keyword>
<name>A0A072NIG3_SCHAZ</name>
<dbReference type="InterPro" id="IPR000516">
    <property type="entry name" value="Ni-dep_Hydgase_cyt-B"/>
</dbReference>
<evidence type="ECO:0000259" key="13">
    <source>
        <dbReference type="Pfam" id="PF01292"/>
    </source>
</evidence>
<feature type="transmembrane region" description="Helical" evidence="12">
    <location>
        <begin position="195"/>
        <end position="212"/>
    </location>
</feature>
<keyword evidence="5" id="KW-0349">Heme</keyword>
<keyword evidence="6 12" id="KW-0812">Transmembrane</keyword>
<reference evidence="14 15" key="1">
    <citation type="submission" date="2014-04" db="EMBL/GenBank/DDBJ databases">
        <title>Draft genome sequence of Bacillus azotoformans MEV2011, a (co-) denitrifying strain unable to grow in the presence of oxygen.</title>
        <authorList>
            <person name="Nielsen M."/>
            <person name="Schreiber L."/>
            <person name="Finster K."/>
            <person name="Schramm A."/>
        </authorList>
    </citation>
    <scope>NUCLEOTIDE SEQUENCE [LARGE SCALE GENOMIC DNA]</scope>
    <source>
        <strain evidence="14 15">MEV2011</strain>
    </source>
</reference>
<comment type="subcellular location">
    <subcellularLocation>
        <location evidence="1">Cell membrane</location>
        <topology evidence="1">Multi-pass membrane protein</topology>
    </subcellularLocation>
</comment>
<dbReference type="NCBIfam" id="TIGR02125">
    <property type="entry name" value="CytB-hydogenase"/>
    <property type="match status" value="1"/>
</dbReference>
<evidence type="ECO:0000256" key="7">
    <source>
        <dbReference type="ARBA" id="ARBA00022723"/>
    </source>
</evidence>
<sequence length="250" mass="29079">MINPSNKAFDPDGLKISEKKGGHIYVWQAPVRVFHWINAAAIIILMVTGIYIGRPFVSAPIPEEASYNFLMGWVRIVHFVTAFIFTFNLVIRWYWVFAGNEYATSNLLRKDFWLGIFETLKSYLFLPNKKKHYIGHNPLAQLSYWLFIGVGSIIVIFTGFYMFLEPQPESTLGKLFSWVPYVFGNSFTIRSWHHIAAWGFMVFMIVHVYMAFREDWLQKNGTLSSIFTGYKHEQEHIEGGEIDKTKKQAN</sequence>
<dbReference type="GO" id="GO:0022904">
    <property type="term" value="P:respiratory electron transport chain"/>
    <property type="evidence" value="ECO:0007669"/>
    <property type="project" value="InterPro"/>
</dbReference>
<dbReference type="Pfam" id="PF01292">
    <property type="entry name" value="Ni_hydr_CYTB"/>
    <property type="match status" value="1"/>
</dbReference>
<dbReference type="OrthoDB" id="197262at2"/>
<evidence type="ECO:0000256" key="9">
    <source>
        <dbReference type="ARBA" id="ARBA00022989"/>
    </source>
</evidence>
<evidence type="ECO:0000256" key="6">
    <source>
        <dbReference type="ARBA" id="ARBA00022692"/>
    </source>
</evidence>
<keyword evidence="9 12" id="KW-1133">Transmembrane helix</keyword>
<dbReference type="PRINTS" id="PR00161">
    <property type="entry name" value="NIHGNASECYTB"/>
</dbReference>
<feature type="transmembrane region" description="Helical" evidence="12">
    <location>
        <begin position="73"/>
        <end position="95"/>
    </location>
</feature>
<dbReference type="Gene3D" id="1.20.950.20">
    <property type="entry name" value="Transmembrane di-heme cytochromes, Chain C"/>
    <property type="match status" value="1"/>
</dbReference>
<evidence type="ECO:0000256" key="4">
    <source>
        <dbReference type="ARBA" id="ARBA00022475"/>
    </source>
</evidence>
<comment type="similarity">
    <text evidence="2">Belongs to the HupC/HyaC/HydC family.</text>
</comment>
<dbReference type="RefSeq" id="WP_035197080.1">
    <property type="nucleotide sequence ID" value="NZ_JJRY01000016.1"/>
</dbReference>
<feature type="transmembrane region" description="Helical" evidence="12">
    <location>
        <begin position="33"/>
        <end position="52"/>
    </location>
</feature>
<dbReference type="InterPro" id="IPR011577">
    <property type="entry name" value="Cyt_b561_bac/Ni-Hgenase"/>
</dbReference>
<evidence type="ECO:0000313" key="15">
    <source>
        <dbReference type="Proteomes" id="UP000027936"/>
    </source>
</evidence>
<dbReference type="EMBL" id="JJRY01000016">
    <property type="protein sequence ID" value="KEF37296.1"/>
    <property type="molecule type" value="Genomic_DNA"/>
</dbReference>
<gene>
    <name evidence="14" type="ORF">M670_03543</name>
</gene>
<feature type="transmembrane region" description="Helical" evidence="12">
    <location>
        <begin position="142"/>
        <end position="164"/>
    </location>
</feature>
<evidence type="ECO:0000256" key="5">
    <source>
        <dbReference type="ARBA" id="ARBA00022617"/>
    </source>
</evidence>
<accession>A0A072NIG3</accession>
<evidence type="ECO:0000256" key="12">
    <source>
        <dbReference type="SAM" id="Phobius"/>
    </source>
</evidence>
<keyword evidence="4" id="KW-1003">Cell membrane</keyword>
<evidence type="ECO:0000313" key="14">
    <source>
        <dbReference type="EMBL" id="KEF37296.1"/>
    </source>
</evidence>
<dbReference type="InterPro" id="IPR016174">
    <property type="entry name" value="Di-haem_cyt_TM"/>
</dbReference>
<evidence type="ECO:0000256" key="3">
    <source>
        <dbReference type="ARBA" id="ARBA00022448"/>
    </source>
</evidence>
<dbReference type="PROSITE" id="PS00883">
    <property type="entry name" value="NI_HGENASE_CYTB_2"/>
    <property type="match status" value="1"/>
</dbReference>
<dbReference type="PATRIC" id="fig|1348973.3.peg.3420"/>
<dbReference type="InterPro" id="IPR051542">
    <property type="entry name" value="Hydrogenase_cytochrome"/>
</dbReference>
<comment type="caution">
    <text evidence="14">The sequence shown here is derived from an EMBL/GenBank/DDBJ whole genome shotgun (WGS) entry which is preliminary data.</text>
</comment>
<feature type="domain" description="Cytochrome b561 bacterial/Ni-hydrogenase" evidence="13">
    <location>
        <begin position="26"/>
        <end position="229"/>
    </location>
</feature>
<keyword evidence="3" id="KW-0813">Transport</keyword>
<dbReference type="GO" id="GO:0005886">
    <property type="term" value="C:plasma membrane"/>
    <property type="evidence" value="ECO:0007669"/>
    <property type="project" value="UniProtKB-SubCell"/>
</dbReference>